<dbReference type="AlphaFoldDB" id="A0AAE0HXH0"/>
<feature type="domain" description="DUF7702" evidence="2">
    <location>
        <begin position="15"/>
        <end position="279"/>
    </location>
</feature>
<protein>
    <recommendedName>
        <fullName evidence="2">DUF7702 domain-containing protein</fullName>
    </recommendedName>
</protein>
<evidence type="ECO:0000259" key="2">
    <source>
        <dbReference type="Pfam" id="PF24800"/>
    </source>
</evidence>
<evidence type="ECO:0000256" key="1">
    <source>
        <dbReference type="SAM" id="Phobius"/>
    </source>
</evidence>
<evidence type="ECO:0000313" key="3">
    <source>
        <dbReference type="EMBL" id="KAK3314606.1"/>
    </source>
</evidence>
<keyword evidence="1" id="KW-1133">Transmembrane helix</keyword>
<feature type="transmembrane region" description="Helical" evidence="1">
    <location>
        <begin position="172"/>
        <end position="193"/>
    </location>
</feature>
<evidence type="ECO:0000313" key="4">
    <source>
        <dbReference type="Proteomes" id="UP001283341"/>
    </source>
</evidence>
<keyword evidence="1" id="KW-0472">Membrane</keyword>
<name>A0AAE0HXH0_9PEZI</name>
<dbReference type="Proteomes" id="UP001283341">
    <property type="component" value="Unassembled WGS sequence"/>
</dbReference>
<reference evidence="3" key="2">
    <citation type="submission" date="2023-06" db="EMBL/GenBank/DDBJ databases">
        <authorList>
            <consortium name="Lawrence Berkeley National Laboratory"/>
            <person name="Haridas S."/>
            <person name="Hensen N."/>
            <person name="Bonometti L."/>
            <person name="Westerberg I."/>
            <person name="Brannstrom I.O."/>
            <person name="Guillou S."/>
            <person name="Cros-Aarteil S."/>
            <person name="Calhoun S."/>
            <person name="Kuo A."/>
            <person name="Mondo S."/>
            <person name="Pangilinan J."/>
            <person name="Riley R."/>
            <person name="Labutti K."/>
            <person name="Andreopoulos B."/>
            <person name="Lipzen A."/>
            <person name="Chen C."/>
            <person name="Yanf M."/>
            <person name="Daum C."/>
            <person name="Ng V."/>
            <person name="Clum A."/>
            <person name="Steindorff A."/>
            <person name="Ohm R."/>
            <person name="Martin F."/>
            <person name="Silar P."/>
            <person name="Natvig D."/>
            <person name="Lalanne C."/>
            <person name="Gautier V."/>
            <person name="Ament-Velasquez S.L."/>
            <person name="Kruys A."/>
            <person name="Hutchinson M.I."/>
            <person name="Powell A.J."/>
            <person name="Barry K."/>
            <person name="Miller A.N."/>
            <person name="Grigoriev I.V."/>
            <person name="Debuchy R."/>
            <person name="Gladieux P."/>
            <person name="Thoren M.H."/>
            <person name="Johannesson H."/>
        </authorList>
    </citation>
    <scope>NUCLEOTIDE SEQUENCE</scope>
    <source>
        <strain evidence="3">CBS 118394</strain>
    </source>
</reference>
<feature type="transmembrane region" description="Helical" evidence="1">
    <location>
        <begin position="146"/>
        <end position="166"/>
    </location>
</feature>
<gene>
    <name evidence="3" type="ORF">B0H66DRAFT_563217</name>
</gene>
<dbReference type="Pfam" id="PF24800">
    <property type="entry name" value="DUF7702"/>
    <property type="match status" value="1"/>
</dbReference>
<dbReference type="PANTHER" id="PTHR42109">
    <property type="entry name" value="UNPLACED GENOMIC SCAFFOLD UM_SCAF_CONTIG_1.265, WHOLE GENOME SHOTGUN SEQUENCE"/>
    <property type="match status" value="1"/>
</dbReference>
<feature type="transmembrane region" description="Helical" evidence="1">
    <location>
        <begin position="257"/>
        <end position="279"/>
    </location>
</feature>
<feature type="transmembrane region" description="Helical" evidence="1">
    <location>
        <begin position="85"/>
        <end position="105"/>
    </location>
</feature>
<proteinExistence type="predicted"/>
<dbReference type="PANTHER" id="PTHR42109:SF2">
    <property type="entry name" value="INTEGRAL MEMBRANE PROTEIN"/>
    <property type="match status" value="1"/>
</dbReference>
<accession>A0AAE0HXH0</accession>
<sequence>MTRPLTTQNRRPFPREHVAVAAFVLFGLILIAAITLIYIFSRARMFRSLPTHVAVLLVACVRLVIASLEFGIPPSSSSQRGRAESAMAILDAISLVPLLLVPITMPRYMDFITGKLSNNTRPSPKESGKTSSLIAILKRNWKPVTVGMLSLIGASFIVTGSGVAFSNSAPDTAAIGVLCAGVFLDVVIAWGLCFTAWHRFFTTDRKMVDDLVPWYLPIMASTPFLIVRLVWAVGSAFSVQLPGALFSPFRNTDKSTWANLGMVVVMEFLVSTVCLFMGLGQVGWSVVRNQH</sequence>
<comment type="caution">
    <text evidence="3">The sequence shown here is derived from an EMBL/GenBank/DDBJ whole genome shotgun (WGS) entry which is preliminary data.</text>
</comment>
<organism evidence="3 4">
    <name type="scientific">Apodospora peruviana</name>
    <dbReference type="NCBI Taxonomy" id="516989"/>
    <lineage>
        <taxon>Eukaryota</taxon>
        <taxon>Fungi</taxon>
        <taxon>Dikarya</taxon>
        <taxon>Ascomycota</taxon>
        <taxon>Pezizomycotina</taxon>
        <taxon>Sordariomycetes</taxon>
        <taxon>Sordariomycetidae</taxon>
        <taxon>Sordariales</taxon>
        <taxon>Lasiosphaeriaceae</taxon>
        <taxon>Apodospora</taxon>
    </lineage>
</organism>
<keyword evidence="1" id="KW-0812">Transmembrane</keyword>
<dbReference type="InterPro" id="IPR056119">
    <property type="entry name" value="DUF7702"/>
</dbReference>
<feature type="transmembrane region" description="Helical" evidence="1">
    <location>
        <begin position="20"/>
        <end position="41"/>
    </location>
</feature>
<dbReference type="EMBL" id="JAUEDM010000006">
    <property type="protein sequence ID" value="KAK3314606.1"/>
    <property type="molecule type" value="Genomic_DNA"/>
</dbReference>
<feature type="transmembrane region" description="Helical" evidence="1">
    <location>
        <begin position="53"/>
        <end position="73"/>
    </location>
</feature>
<feature type="transmembrane region" description="Helical" evidence="1">
    <location>
        <begin position="214"/>
        <end position="237"/>
    </location>
</feature>
<reference evidence="3" key="1">
    <citation type="journal article" date="2023" name="Mol. Phylogenet. Evol.">
        <title>Genome-scale phylogeny and comparative genomics of the fungal order Sordariales.</title>
        <authorList>
            <person name="Hensen N."/>
            <person name="Bonometti L."/>
            <person name="Westerberg I."/>
            <person name="Brannstrom I.O."/>
            <person name="Guillou S."/>
            <person name="Cros-Aarteil S."/>
            <person name="Calhoun S."/>
            <person name="Haridas S."/>
            <person name="Kuo A."/>
            <person name="Mondo S."/>
            <person name="Pangilinan J."/>
            <person name="Riley R."/>
            <person name="LaButti K."/>
            <person name="Andreopoulos B."/>
            <person name="Lipzen A."/>
            <person name="Chen C."/>
            <person name="Yan M."/>
            <person name="Daum C."/>
            <person name="Ng V."/>
            <person name="Clum A."/>
            <person name="Steindorff A."/>
            <person name="Ohm R.A."/>
            <person name="Martin F."/>
            <person name="Silar P."/>
            <person name="Natvig D.O."/>
            <person name="Lalanne C."/>
            <person name="Gautier V."/>
            <person name="Ament-Velasquez S.L."/>
            <person name="Kruys A."/>
            <person name="Hutchinson M.I."/>
            <person name="Powell A.J."/>
            <person name="Barry K."/>
            <person name="Miller A.N."/>
            <person name="Grigoriev I.V."/>
            <person name="Debuchy R."/>
            <person name="Gladieux P."/>
            <person name="Hiltunen Thoren M."/>
            <person name="Johannesson H."/>
        </authorList>
    </citation>
    <scope>NUCLEOTIDE SEQUENCE</scope>
    <source>
        <strain evidence="3">CBS 118394</strain>
    </source>
</reference>
<keyword evidence="4" id="KW-1185">Reference proteome</keyword>